<name>A0A4Z2E663_9TELE</name>
<dbReference type="AlphaFoldDB" id="A0A4Z2E663"/>
<reference evidence="1 2" key="1">
    <citation type="submission" date="2019-03" db="EMBL/GenBank/DDBJ databases">
        <title>First draft genome of Liparis tanakae, snailfish: a comprehensive survey of snailfish specific genes.</title>
        <authorList>
            <person name="Kim W."/>
            <person name="Song I."/>
            <person name="Jeong J.-H."/>
            <person name="Kim D."/>
            <person name="Kim S."/>
            <person name="Ryu S."/>
            <person name="Song J.Y."/>
            <person name="Lee S.K."/>
        </authorList>
    </citation>
    <scope>NUCLEOTIDE SEQUENCE [LARGE SCALE GENOMIC DNA]</scope>
    <source>
        <tissue evidence="1">Muscle</tissue>
    </source>
</reference>
<sequence length="99" mass="10891">MISTGPGREKMRLQLAEVKQQRSTLLWLQQSPILTSDLEVVLSPAAGASTAGASRDGRVFYELTELMELTELTELTERRSACISKASPERQEAVVVTKV</sequence>
<proteinExistence type="predicted"/>
<comment type="caution">
    <text evidence="1">The sequence shown here is derived from an EMBL/GenBank/DDBJ whole genome shotgun (WGS) entry which is preliminary data.</text>
</comment>
<keyword evidence="2" id="KW-1185">Reference proteome</keyword>
<organism evidence="1 2">
    <name type="scientific">Liparis tanakae</name>
    <name type="common">Tanaka's snailfish</name>
    <dbReference type="NCBI Taxonomy" id="230148"/>
    <lineage>
        <taxon>Eukaryota</taxon>
        <taxon>Metazoa</taxon>
        <taxon>Chordata</taxon>
        <taxon>Craniata</taxon>
        <taxon>Vertebrata</taxon>
        <taxon>Euteleostomi</taxon>
        <taxon>Actinopterygii</taxon>
        <taxon>Neopterygii</taxon>
        <taxon>Teleostei</taxon>
        <taxon>Neoteleostei</taxon>
        <taxon>Acanthomorphata</taxon>
        <taxon>Eupercaria</taxon>
        <taxon>Perciformes</taxon>
        <taxon>Cottioidei</taxon>
        <taxon>Cottales</taxon>
        <taxon>Liparidae</taxon>
        <taxon>Liparis</taxon>
    </lineage>
</organism>
<evidence type="ECO:0000313" key="1">
    <source>
        <dbReference type="EMBL" id="TNN24094.1"/>
    </source>
</evidence>
<dbReference type="Proteomes" id="UP000314294">
    <property type="component" value="Unassembled WGS sequence"/>
</dbReference>
<protein>
    <submittedName>
        <fullName evidence="1">Uncharacterized protein</fullName>
    </submittedName>
</protein>
<accession>A0A4Z2E663</accession>
<dbReference type="EMBL" id="SRLO01016435">
    <property type="protein sequence ID" value="TNN24094.1"/>
    <property type="molecule type" value="Genomic_DNA"/>
</dbReference>
<gene>
    <name evidence="1" type="ORF">EYF80_065784</name>
</gene>
<evidence type="ECO:0000313" key="2">
    <source>
        <dbReference type="Proteomes" id="UP000314294"/>
    </source>
</evidence>